<keyword evidence="3" id="KW-0808">Transferase</keyword>
<keyword evidence="5 8" id="KW-1133">Transmembrane helix</keyword>
<evidence type="ECO:0000256" key="8">
    <source>
        <dbReference type="SAM" id="Phobius"/>
    </source>
</evidence>
<dbReference type="InterPro" id="IPR005150">
    <property type="entry name" value="Cellulose_synth"/>
</dbReference>
<dbReference type="SUPFAM" id="SSF53448">
    <property type="entry name" value="Nucleotide-diphospho-sugar transferases"/>
    <property type="match status" value="1"/>
</dbReference>
<reference evidence="9 10" key="1">
    <citation type="journal article" date="2024" name="G3 (Bethesda)">
        <title>Genome assembly of Hibiscus sabdariffa L. provides insights into metabolisms of medicinal natural products.</title>
        <authorList>
            <person name="Kim T."/>
        </authorList>
    </citation>
    <scope>NUCLEOTIDE SEQUENCE [LARGE SCALE GENOMIC DNA]</scope>
    <source>
        <strain evidence="9">TK-2024</strain>
        <tissue evidence="9">Old leaves</tissue>
    </source>
</reference>
<comment type="subcellular location">
    <subcellularLocation>
        <location evidence="1">Endomembrane system</location>
        <topology evidence="1">Multi-pass membrane protein</topology>
    </subcellularLocation>
</comment>
<dbReference type="Pfam" id="PF03552">
    <property type="entry name" value="Cellulose_synt"/>
    <property type="match status" value="2"/>
</dbReference>
<protein>
    <recommendedName>
        <fullName evidence="11">Cellulose synthase-like protein G3</fullName>
    </recommendedName>
</protein>
<proteinExistence type="predicted"/>
<dbReference type="EMBL" id="JBBPBM010000028">
    <property type="protein sequence ID" value="KAK8538219.1"/>
    <property type="molecule type" value="Genomic_DNA"/>
</dbReference>
<comment type="caution">
    <text evidence="9">The sequence shown here is derived from an EMBL/GenBank/DDBJ whole genome shotgun (WGS) entry which is preliminary data.</text>
</comment>
<name>A0ABR2DH07_9ROSI</name>
<evidence type="ECO:0000256" key="1">
    <source>
        <dbReference type="ARBA" id="ARBA00004127"/>
    </source>
</evidence>
<feature type="transmembrane region" description="Helical" evidence="8">
    <location>
        <begin position="647"/>
        <end position="667"/>
    </location>
</feature>
<keyword evidence="10" id="KW-1185">Reference proteome</keyword>
<evidence type="ECO:0000256" key="7">
    <source>
        <dbReference type="ARBA" id="ARBA00023316"/>
    </source>
</evidence>
<feature type="transmembrane region" description="Helical" evidence="8">
    <location>
        <begin position="519"/>
        <end position="537"/>
    </location>
</feature>
<feature type="transmembrane region" description="Helical" evidence="8">
    <location>
        <begin position="557"/>
        <end position="577"/>
    </location>
</feature>
<gene>
    <name evidence="9" type="ORF">V6N12_044354</name>
</gene>
<keyword evidence="4 8" id="KW-0812">Transmembrane</keyword>
<feature type="transmembrane region" description="Helical" evidence="8">
    <location>
        <begin position="52"/>
        <end position="73"/>
    </location>
</feature>
<keyword evidence="2" id="KW-0328">Glycosyltransferase</keyword>
<feature type="transmembrane region" description="Helical" evidence="8">
    <location>
        <begin position="22"/>
        <end position="40"/>
    </location>
</feature>
<keyword evidence="6 8" id="KW-0472">Membrane</keyword>
<feature type="transmembrane region" description="Helical" evidence="8">
    <location>
        <begin position="712"/>
        <end position="730"/>
    </location>
</feature>
<evidence type="ECO:0000256" key="2">
    <source>
        <dbReference type="ARBA" id="ARBA00022676"/>
    </source>
</evidence>
<dbReference type="PANTHER" id="PTHR13301">
    <property type="entry name" value="X-BOX TRANSCRIPTION FACTOR-RELATED"/>
    <property type="match status" value="1"/>
</dbReference>
<evidence type="ECO:0000256" key="4">
    <source>
        <dbReference type="ARBA" id="ARBA00022692"/>
    </source>
</evidence>
<dbReference type="Gene3D" id="3.90.550.10">
    <property type="entry name" value="Spore Coat Polysaccharide Biosynthesis Protein SpsA, Chain A"/>
    <property type="match status" value="1"/>
</dbReference>
<accession>A0ABR2DH07</accession>
<dbReference type="Proteomes" id="UP001472677">
    <property type="component" value="Unassembled WGS sequence"/>
</dbReference>
<evidence type="ECO:0008006" key="11">
    <source>
        <dbReference type="Google" id="ProtNLM"/>
    </source>
</evidence>
<evidence type="ECO:0000313" key="9">
    <source>
        <dbReference type="EMBL" id="KAK8538219.1"/>
    </source>
</evidence>
<keyword evidence="7" id="KW-0961">Cell wall biogenesis/degradation</keyword>
<sequence>MKATPSPPPPLLNTLTPSHRTGFNRAFAAAYTCAIVALFYRHTQTLLGSKTLVSFYVTLALFVSDLTLAFMWANGQAFRMCPVYRKEFPENIEKVVKTSDLPGLDVFICTADPYKEPPMSVVNTALSVMAYDYPTEKISLYVSDDGGSAFTLFAFMEAARFAAHWLPYCRENDIDKRSPDEYFSANYSRSSETEKIKKMYESMRMKVEHVVGIGKVGDEYITSDEDRQAFSKWNSDGFSRQNHPAMIQVILDKNRDKDITGHCLPNLVYVSRQKNTTSPHHFKAGALNVLVRVSAAMTNAPVILTLDCDMYSNDPRTPLRALCYVLDPEMQKNLAYVQFPQEFHGLNKNDIYACEHKRLFKVHPVGFDGLSGPNYVGTGCFFRRRALFGDPLTMVSPDLGPDHVVNQPITAPSVLELAHHVAGCNYESHTKWGSKIGFRYGSLVEDYYTGYRLKCEGWRSLFCYPEKPAFLGDVPFNFLDVLGQNKRWAIGLLEVAFSRYSTITYGVKAMGLLMGLAYSYYAFWPIYAIPITTYSILPQLALLNGISIFPKVSEPWFLLYMFLFLGAYGQDLFEFVIDGGTVQRWWSDQRMWMMRGLSCYLFGVTEFFLSSIGIPTQGFNVTSKVIDDEQSKRYEQGLFEFGVPSSLFVALAMAAMINLSSLILGLIKFLNGSNREGLVMQLVLTGSIVMNCLPIYQAMVLRSDKGKMPFKTTISAAILTSAVYAVAAPFSK</sequence>
<feature type="transmembrane region" description="Helical" evidence="8">
    <location>
        <begin position="597"/>
        <end position="614"/>
    </location>
</feature>
<evidence type="ECO:0000313" key="10">
    <source>
        <dbReference type="Proteomes" id="UP001472677"/>
    </source>
</evidence>
<evidence type="ECO:0000256" key="6">
    <source>
        <dbReference type="ARBA" id="ARBA00023136"/>
    </source>
</evidence>
<evidence type="ECO:0000256" key="3">
    <source>
        <dbReference type="ARBA" id="ARBA00022679"/>
    </source>
</evidence>
<dbReference type="InterPro" id="IPR029044">
    <property type="entry name" value="Nucleotide-diphossugar_trans"/>
</dbReference>
<evidence type="ECO:0000256" key="5">
    <source>
        <dbReference type="ARBA" id="ARBA00022989"/>
    </source>
</evidence>
<feature type="transmembrane region" description="Helical" evidence="8">
    <location>
        <begin position="679"/>
        <end position="700"/>
    </location>
</feature>
<organism evidence="9 10">
    <name type="scientific">Hibiscus sabdariffa</name>
    <name type="common">roselle</name>
    <dbReference type="NCBI Taxonomy" id="183260"/>
    <lineage>
        <taxon>Eukaryota</taxon>
        <taxon>Viridiplantae</taxon>
        <taxon>Streptophyta</taxon>
        <taxon>Embryophyta</taxon>
        <taxon>Tracheophyta</taxon>
        <taxon>Spermatophyta</taxon>
        <taxon>Magnoliopsida</taxon>
        <taxon>eudicotyledons</taxon>
        <taxon>Gunneridae</taxon>
        <taxon>Pentapetalae</taxon>
        <taxon>rosids</taxon>
        <taxon>malvids</taxon>
        <taxon>Malvales</taxon>
        <taxon>Malvaceae</taxon>
        <taxon>Malvoideae</taxon>
        <taxon>Hibiscus</taxon>
    </lineage>
</organism>